<accession>A0A1H7SAU2</accession>
<feature type="signal peptide" evidence="1">
    <location>
        <begin position="1"/>
        <end position="19"/>
    </location>
</feature>
<evidence type="ECO:0000313" key="2">
    <source>
        <dbReference type="EMBL" id="SEL68854.1"/>
    </source>
</evidence>
<keyword evidence="3" id="KW-1185">Reference proteome</keyword>
<dbReference type="Proteomes" id="UP000198916">
    <property type="component" value="Unassembled WGS sequence"/>
</dbReference>
<protein>
    <submittedName>
        <fullName evidence="2">Uncharacterized protein</fullName>
    </submittedName>
</protein>
<reference evidence="3" key="1">
    <citation type="submission" date="2016-10" db="EMBL/GenBank/DDBJ databases">
        <authorList>
            <person name="Varghese N."/>
            <person name="Submissions S."/>
        </authorList>
    </citation>
    <scope>NUCLEOTIDE SEQUENCE [LARGE SCALE GENOMIC DNA]</scope>
    <source>
        <strain evidence="3">Jip14</strain>
    </source>
</reference>
<dbReference type="RefSeq" id="WP_090607562.1">
    <property type="nucleotide sequence ID" value="NZ_FNZR01000008.1"/>
</dbReference>
<sequence length="155" mass="17796">MKNLFFFLAALVCAVLVRAQDLTNIRLLYKDATRSEEQAQAFYEPLKAVSKSAKPVLVAYKGSGLMLLARYEKLSERRAKVKEAAQWIEQAVAAEPNNPEIRLIRLSVQEHLPKFLRYNQDIEDDRKFVQQALPSLEDEGLKAMINGYFDEFSKK</sequence>
<name>A0A1H7SAU2_9SPHI</name>
<evidence type="ECO:0000313" key="3">
    <source>
        <dbReference type="Proteomes" id="UP000198916"/>
    </source>
</evidence>
<proteinExistence type="predicted"/>
<dbReference type="STRING" id="332977.SAMN05421740_108150"/>
<keyword evidence="1" id="KW-0732">Signal</keyword>
<dbReference type="AlphaFoldDB" id="A0A1H7SAU2"/>
<dbReference type="EMBL" id="FNZR01000008">
    <property type="protein sequence ID" value="SEL68854.1"/>
    <property type="molecule type" value="Genomic_DNA"/>
</dbReference>
<gene>
    <name evidence="2" type="ORF">SAMN05421740_108150</name>
</gene>
<dbReference type="OrthoDB" id="663842at2"/>
<feature type="chain" id="PRO_5011474230" evidence="1">
    <location>
        <begin position="20"/>
        <end position="155"/>
    </location>
</feature>
<organism evidence="2 3">
    <name type="scientific">Parapedobacter koreensis</name>
    <dbReference type="NCBI Taxonomy" id="332977"/>
    <lineage>
        <taxon>Bacteria</taxon>
        <taxon>Pseudomonadati</taxon>
        <taxon>Bacteroidota</taxon>
        <taxon>Sphingobacteriia</taxon>
        <taxon>Sphingobacteriales</taxon>
        <taxon>Sphingobacteriaceae</taxon>
        <taxon>Parapedobacter</taxon>
    </lineage>
</organism>
<evidence type="ECO:0000256" key="1">
    <source>
        <dbReference type="SAM" id="SignalP"/>
    </source>
</evidence>